<comment type="caution">
    <text evidence="1">The sequence shown here is derived from an EMBL/GenBank/DDBJ whole genome shotgun (WGS) entry which is preliminary data.</text>
</comment>
<sequence>MFLDGPNGLTDPSLVQARKELLATQAEGLTRWHETTQALRPELPLPEFDPAEAGARARALLVLQAPGKSADPTEGSGFVSVDNEDRTSTNLWNLREHVGFHDHVLITHIMPWYLGEGVKPSRLDLQHGGRALINLLPVLRDLHVIILIGGEAQKTWDSYVAPAVRTRALVLRCPLPTARALNKPDDASAMTLTRARDLVQ</sequence>
<proteinExistence type="predicted"/>
<dbReference type="RefSeq" id="WP_109228599.1">
    <property type="nucleotide sequence ID" value="NZ_PYHR01000002.1"/>
</dbReference>
<protein>
    <recommendedName>
        <fullName evidence="3">Uracil-DNA glycosylase-like domain-containing protein</fullName>
    </recommendedName>
</protein>
<organism evidence="1 2">
    <name type="scientific">Serinibacter arcticus</name>
    <dbReference type="NCBI Taxonomy" id="1655435"/>
    <lineage>
        <taxon>Bacteria</taxon>
        <taxon>Bacillati</taxon>
        <taxon>Actinomycetota</taxon>
        <taxon>Actinomycetes</taxon>
        <taxon>Micrococcales</taxon>
        <taxon>Beutenbergiaceae</taxon>
        <taxon>Serinibacter</taxon>
    </lineage>
</organism>
<dbReference type="InterPro" id="IPR036895">
    <property type="entry name" value="Uracil-DNA_glycosylase-like_sf"/>
</dbReference>
<gene>
    <name evidence="1" type="ORF">C8046_05590</name>
</gene>
<reference evidence="1 2" key="1">
    <citation type="submission" date="2018-03" db="EMBL/GenBank/DDBJ databases">
        <title>Genome assembly of novel Miniimonas species PCH200.</title>
        <authorList>
            <person name="Thakur V."/>
            <person name="Kumar V."/>
            <person name="Singh D."/>
        </authorList>
    </citation>
    <scope>NUCLEOTIDE SEQUENCE [LARGE SCALE GENOMIC DNA]</scope>
    <source>
        <strain evidence="1 2">PCH200</strain>
    </source>
</reference>
<evidence type="ECO:0000313" key="1">
    <source>
        <dbReference type="EMBL" id="PWD50216.1"/>
    </source>
</evidence>
<name>A0A2U1ZTA9_9MICO</name>
<keyword evidence="2" id="KW-1185">Reference proteome</keyword>
<dbReference type="Proteomes" id="UP000245166">
    <property type="component" value="Unassembled WGS sequence"/>
</dbReference>
<dbReference type="AlphaFoldDB" id="A0A2U1ZTA9"/>
<evidence type="ECO:0008006" key="3">
    <source>
        <dbReference type="Google" id="ProtNLM"/>
    </source>
</evidence>
<dbReference type="EMBL" id="PYHR01000002">
    <property type="protein sequence ID" value="PWD50216.1"/>
    <property type="molecule type" value="Genomic_DNA"/>
</dbReference>
<evidence type="ECO:0000313" key="2">
    <source>
        <dbReference type="Proteomes" id="UP000245166"/>
    </source>
</evidence>
<dbReference type="SUPFAM" id="SSF52141">
    <property type="entry name" value="Uracil-DNA glycosylase-like"/>
    <property type="match status" value="1"/>
</dbReference>
<accession>A0A2U1ZTA9</accession>
<dbReference type="OrthoDB" id="4452717at2"/>
<dbReference type="Gene3D" id="3.40.470.10">
    <property type="entry name" value="Uracil-DNA glycosylase-like domain"/>
    <property type="match status" value="1"/>
</dbReference>